<evidence type="ECO:0000313" key="2">
    <source>
        <dbReference type="EMBL" id="GLW56811.1"/>
    </source>
</evidence>
<dbReference type="EMBL" id="BSRX01000031">
    <property type="protein sequence ID" value="GLW56811.1"/>
    <property type="molecule type" value="Genomic_DNA"/>
</dbReference>
<dbReference type="RefSeq" id="WP_033252111.1">
    <property type="nucleotide sequence ID" value="NZ_BSRX01000031.1"/>
</dbReference>
<protein>
    <submittedName>
        <fullName evidence="2">Uncharacterized protein</fullName>
    </submittedName>
</protein>
<keyword evidence="1" id="KW-0812">Transmembrane</keyword>
<dbReference type="Proteomes" id="UP001165143">
    <property type="component" value="Unassembled WGS sequence"/>
</dbReference>
<keyword evidence="1" id="KW-1133">Transmembrane helix</keyword>
<accession>A0A9W6PKN8</accession>
<gene>
    <name evidence="2" type="ORF">Kpho01_48220</name>
</gene>
<feature type="transmembrane region" description="Helical" evidence="1">
    <location>
        <begin position="14"/>
        <end position="37"/>
    </location>
</feature>
<proteinExistence type="predicted"/>
<reference evidence="2" key="1">
    <citation type="submission" date="2023-02" db="EMBL/GenBank/DDBJ databases">
        <title>Kitasatospora phosalacinea NBRC 14362.</title>
        <authorList>
            <person name="Ichikawa N."/>
            <person name="Sato H."/>
            <person name="Tonouchi N."/>
        </authorList>
    </citation>
    <scope>NUCLEOTIDE SEQUENCE</scope>
    <source>
        <strain evidence="2">NBRC 14362</strain>
    </source>
</reference>
<feature type="transmembrane region" description="Helical" evidence="1">
    <location>
        <begin position="43"/>
        <end position="61"/>
    </location>
</feature>
<comment type="caution">
    <text evidence="2">The sequence shown here is derived from an EMBL/GenBank/DDBJ whole genome shotgun (WGS) entry which is preliminary data.</text>
</comment>
<dbReference type="AlphaFoldDB" id="A0A9W6PKN8"/>
<evidence type="ECO:0000313" key="3">
    <source>
        <dbReference type="Proteomes" id="UP001165143"/>
    </source>
</evidence>
<evidence type="ECO:0000256" key="1">
    <source>
        <dbReference type="SAM" id="Phobius"/>
    </source>
</evidence>
<organism evidence="2 3">
    <name type="scientific">Kitasatospora phosalacinea</name>
    <dbReference type="NCBI Taxonomy" id="2065"/>
    <lineage>
        <taxon>Bacteria</taxon>
        <taxon>Bacillati</taxon>
        <taxon>Actinomycetota</taxon>
        <taxon>Actinomycetes</taxon>
        <taxon>Kitasatosporales</taxon>
        <taxon>Streptomycetaceae</taxon>
        <taxon>Kitasatospora</taxon>
    </lineage>
</organism>
<name>A0A9W6PKN8_9ACTN</name>
<sequence length="62" mass="6129">MTSKQPRPLLNQRAAMIFLLGALCAAGAGILTVVAGAALATGALTAGGTFAGAVVFFHSIIE</sequence>
<keyword evidence="1" id="KW-0472">Membrane</keyword>